<evidence type="ECO:0000256" key="2">
    <source>
        <dbReference type="SAM" id="Phobius"/>
    </source>
</evidence>
<evidence type="ECO:0000256" key="1">
    <source>
        <dbReference type="SAM" id="MobiDB-lite"/>
    </source>
</evidence>
<protein>
    <submittedName>
        <fullName evidence="3">Uncharacterized protein</fullName>
    </submittedName>
</protein>
<organism evidence="3 4">
    <name type="scientific">Aquipuribacter hungaricus</name>
    <dbReference type="NCBI Taxonomy" id="545624"/>
    <lineage>
        <taxon>Bacteria</taxon>
        <taxon>Bacillati</taxon>
        <taxon>Actinomycetota</taxon>
        <taxon>Actinomycetes</taxon>
        <taxon>Micrococcales</taxon>
        <taxon>Intrasporangiaceae</taxon>
        <taxon>Aquipuribacter</taxon>
    </lineage>
</organism>
<dbReference type="Proteomes" id="UP001595685">
    <property type="component" value="Unassembled WGS sequence"/>
</dbReference>
<name>A0ABV7WJT7_9MICO</name>
<accession>A0ABV7WJT7</accession>
<dbReference type="RefSeq" id="WP_340294145.1">
    <property type="nucleotide sequence ID" value="NZ_JBBEOI010000141.1"/>
</dbReference>
<feature type="transmembrane region" description="Helical" evidence="2">
    <location>
        <begin position="115"/>
        <end position="133"/>
    </location>
</feature>
<evidence type="ECO:0000313" key="3">
    <source>
        <dbReference type="EMBL" id="MFC3690024.1"/>
    </source>
</evidence>
<feature type="compositionally biased region" description="Low complexity" evidence="1">
    <location>
        <begin position="22"/>
        <end position="36"/>
    </location>
</feature>
<feature type="transmembrane region" description="Helical" evidence="2">
    <location>
        <begin position="145"/>
        <end position="165"/>
    </location>
</feature>
<evidence type="ECO:0000313" key="4">
    <source>
        <dbReference type="Proteomes" id="UP001595685"/>
    </source>
</evidence>
<reference evidence="4" key="1">
    <citation type="journal article" date="2019" name="Int. J. Syst. Evol. Microbiol.">
        <title>The Global Catalogue of Microorganisms (GCM) 10K type strain sequencing project: providing services to taxonomists for standard genome sequencing and annotation.</title>
        <authorList>
            <consortium name="The Broad Institute Genomics Platform"/>
            <consortium name="The Broad Institute Genome Sequencing Center for Infectious Disease"/>
            <person name="Wu L."/>
            <person name="Ma J."/>
        </authorList>
    </citation>
    <scope>NUCLEOTIDE SEQUENCE [LARGE SCALE GENOMIC DNA]</scope>
    <source>
        <strain evidence="4">NCAIM B.02333</strain>
    </source>
</reference>
<feature type="region of interest" description="Disordered" evidence="1">
    <location>
        <begin position="1"/>
        <end position="53"/>
    </location>
</feature>
<keyword evidence="4" id="KW-1185">Reference proteome</keyword>
<dbReference type="EMBL" id="JBHRWW010000015">
    <property type="protein sequence ID" value="MFC3690024.1"/>
    <property type="molecule type" value="Genomic_DNA"/>
</dbReference>
<proteinExistence type="predicted"/>
<feature type="transmembrane region" description="Helical" evidence="2">
    <location>
        <begin position="57"/>
        <end position="77"/>
    </location>
</feature>
<keyword evidence="2" id="KW-0812">Transmembrane</keyword>
<gene>
    <name evidence="3" type="ORF">ACFOLH_16880</name>
</gene>
<keyword evidence="2" id="KW-1133">Transmembrane helix</keyword>
<keyword evidence="2" id="KW-0472">Membrane</keyword>
<sequence>MSQDDDPYRTPGQPPQPWQHVPGQQPSAGQPSPGMPYAGQPYAGQPSDLERAPRPPAVVRLGQVMLAGAVVAVLQGVHAAVAADDLLAGAAADLDEAATTSGLDPASFADLAGDVFLGVVLVVTVVTAGLWLLFARLFDRGSGRVVGTVLAALNGVTLVSGLLAPTDLLEWLLSAVMAALVVAGLVLLWRPASSAWFRAAAAGRPDLTW</sequence>
<feature type="transmembrane region" description="Helical" evidence="2">
    <location>
        <begin position="171"/>
        <end position="189"/>
    </location>
</feature>
<comment type="caution">
    <text evidence="3">The sequence shown here is derived from an EMBL/GenBank/DDBJ whole genome shotgun (WGS) entry which is preliminary data.</text>
</comment>